<evidence type="ECO:0000313" key="7">
    <source>
        <dbReference type="Proteomes" id="UP001268542"/>
    </source>
</evidence>
<evidence type="ECO:0000256" key="3">
    <source>
        <dbReference type="ARBA" id="ARBA00023125"/>
    </source>
</evidence>
<organism evidence="6 7">
    <name type="scientific">Nocardioides imazamoxiresistens</name>
    <dbReference type="NCBI Taxonomy" id="3231893"/>
    <lineage>
        <taxon>Bacteria</taxon>
        <taxon>Bacillati</taxon>
        <taxon>Actinomycetota</taxon>
        <taxon>Actinomycetes</taxon>
        <taxon>Propionibacteriales</taxon>
        <taxon>Nocardioidaceae</taxon>
        <taxon>Nocardioides</taxon>
    </lineage>
</organism>
<dbReference type="CDD" id="cd05466">
    <property type="entry name" value="PBP2_LTTR_substrate"/>
    <property type="match status" value="1"/>
</dbReference>
<evidence type="ECO:0000256" key="4">
    <source>
        <dbReference type="ARBA" id="ARBA00023163"/>
    </source>
</evidence>
<keyword evidence="7" id="KW-1185">Reference proteome</keyword>
<dbReference type="EMBL" id="JAVYII010000002">
    <property type="protein sequence ID" value="MDT9592286.1"/>
    <property type="molecule type" value="Genomic_DNA"/>
</dbReference>
<evidence type="ECO:0000259" key="5">
    <source>
        <dbReference type="Pfam" id="PF03466"/>
    </source>
</evidence>
<dbReference type="PANTHER" id="PTHR30346">
    <property type="entry name" value="TRANSCRIPTIONAL DUAL REGULATOR HCAR-RELATED"/>
    <property type="match status" value="1"/>
</dbReference>
<sequence>MQPDNTPFRLGFVTGATPDKWAARWRERHRRPLELVPVEETDQARVLAEDAVDMCLVRLPVTGDDLHVVRLYDEQPVVVVADEHVVTAVDEVTLADLADEQLVTDPDLVPGWAATSTVERLDWPAMTPREAVEVAASGAGVAILPLSVARLLHRKDAAHRPVVDLAPTTVALAWKRDRDDDWTQEMVGIARGRTSRSSRR</sequence>
<dbReference type="RefSeq" id="WP_315731659.1">
    <property type="nucleotide sequence ID" value="NZ_JAVYII010000002.1"/>
</dbReference>
<accession>A0ABU3PSW8</accession>
<evidence type="ECO:0000313" key="6">
    <source>
        <dbReference type="EMBL" id="MDT9592286.1"/>
    </source>
</evidence>
<dbReference type="Proteomes" id="UP001268542">
    <property type="component" value="Unassembled WGS sequence"/>
</dbReference>
<dbReference type="PANTHER" id="PTHR30346:SF0">
    <property type="entry name" value="HCA OPERON TRANSCRIPTIONAL ACTIVATOR HCAR"/>
    <property type="match status" value="1"/>
</dbReference>
<evidence type="ECO:0000256" key="2">
    <source>
        <dbReference type="ARBA" id="ARBA00023015"/>
    </source>
</evidence>
<protein>
    <submittedName>
        <fullName evidence="6">LysR family transcriptional regulator substrate-binding protein</fullName>
    </submittedName>
</protein>
<keyword evidence="4" id="KW-0804">Transcription</keyword>
<dbReference type="Gene3D" id="3.40.190.10">
    <property type="entry name" value="Periplasmic binding protein-like II"/>
    <property type="match status" value="2"/>
</dbReference>
<proteinExistence type="inferred from homology"/>
<feature type="domain" description="LysR substrate-binding" evidence="5">
    <location>
        <begin position="21"/>
        <end position="178"/>
    </location>
</feature>
<dbReference type="InterPro" id="IPR005119">
    <property type="entry name" value="LysR_subst-bd"/>
</dbReference>
<keyword evidence="3" id="KW-0238">DNA-binding</keyword>
<comment type="caution">
    <text evidence="6">The sequence shown here is derived from an EMBL/GenBank/DDBJ whole genome shotgun (WGS) entry which is preliminary data.</text>
</comment>
<gene>
    <name evidence="6" type="ORF">RDV89_04365</name>
</gene>
<dbReference type="Pfam" id="PF03466">
    <property type="entry name" value="LysR_substrate"/>
    <property type="match status" value="1"/>
</dbReference>
<name>A0ABU3PSW8_9ACTN</name>
<comment type="similarity">
    <text evidence="1">Belongs to the LysR transcriptional regulatory family.</text>
</comment>
<reference evidence="6 7" key="1">
    <citation type="submission" date="2023-08" db="EMBL/GenBank/DDBJ databases">
        <title>Nocardioides seae sp. nov., a bacterium isolated from a soil.</title>
        <authorList>
            <person name="Wang X."/>
        </authorList>
    </citation>
    <scope>NUCLEOTIDE SEQUENCE [LARGE SCALE GENOMIC DNA]</scope>
    <source>
        <strain evidence="6 7">YZH12</strain>
    </source>
</reference>
<dbReference type="SUPFAM" id="SSF53850">
    <property type="entry name" value="Periplasmic binding protein-like II"/>
    <property type="match status" value="1"/>
</dbReference>
<evidence type="ECO:0000256" key="1">
    <source>
        <dbReference type="ARBA" id="ARBA00009437"/>
    </source>
</evidence>
<keyword evidence="2" id="KW-0805">Transcription regulation</keyword>